<keyword evidence="2" id="KW-0472">Membrane</keyword>
<dbReference type="Pfam" id="PF13559">
    <property type="entry name" value="DUF4129"/>
    <property type="match status" value="1"/>
</dbReference>
<feature type="transmembrane region" description="Helical" evidence="2">
    <location>
        <begin position="85"/>
        <end position="105"/>
    </location>
</feature>
<reference evidence="4" key="1">
    <citation type="submission" date="2021-06" db="EMBL/GenBank/DDBJ databases">
        <title>New haloarchaea isolates fom saline soil.</title>
        <authorList>
            <person name="Duran-Viseras A."/>
            <person name="Sanchez-Porro C.S."/>
            <person name="Ventosa A."/>
        </authorList>
    </citation>
    <scope>NUCLEOTIDE SEQUENCE</scope>
    <source>
        <strain evidence="4">JCM 18369</strain>
    </source>
</reference>
<evidence type="ECO:0000313" key="5">
    <source>
        <dbReference type="Proteomes" id="UP001166304"/>
    </source>
</evidence>
<evidence type="ECO:0000259" key="3">
    <source>
        <dbReference type="Pfam" id="PF13559"/>
    </source>
</evidence>
<keyword evidence="2" id="KW-0812">Transmembrane</keyword>
<comment type="caution">
    <text evidence="4">The sequence shown here is derived from an EMBL/GenBank/DDBJ whole genome shotgun (WGS) entry which is preliminary data.</text>
</comment>
<accession>A0AA41G4Y3</accession>
<feature type="region of interest" description="Disordered" evidence="1">
    <location>
        <begin position="111"/>
        <end position="130"/>
    </location>
</feature>
<feature type="region of interest" description="Disordered" evidence="1">
    <location>
        <begin position="28"/>
        <end position="83"/>
    </location>
</feature>
<dbReference type="InterPro" id="IPR025403">
    <property type="entry name" value="TgpA-like_C"/>
</dbReference>
<feature type="compositionally biased region" description="Polar residues" evidence="1">
    <location>
        <begin position="70"/>
        <end position="79"/>
    </location>
</feature>
<protein>
    <submittedName>
        <fullName evidence="4">DUF4129 domain-containing protein</fullName>
    </submittedName>
</protein>
<gene>
    <name evidence="4" type="ORF">KTS37_18050</name>
</gene>
<feature type="domain" description="Protein-glutamine gamma-glutamyltransferase-like C-terminal" evidence="3">
    <location>
        <begin position="145"/>
        <end position="209"/>
    </location>
</feature>
<evidence type="ECO:0000256" key="1">
    <source>
        <dbReference type="SAM" id="MobiDB-lite"/>
    </source>
</evidence>
<feature type="region of interest" description="Disordered" evidence="1">
    <location>
        <begin position="207"/>
        <end position="226"/>
    </location>
</feature>
<keyword evidence="5" id="KW-1185">Reference proteome</keyword>
<proteinExistence type="predicted"/>
<sequence>MERLGSIALAVLAVVALAAVAASVETVSTAPTVEREEPTPGTPERYGGPGSGAETPGTQSATAVEEPDQETATPASASSDGPPPWQVAAGLALFVCGGLAVLYGLTRGTADESPADGDDPVPAPVSPDPDAVSLATDVPPDNDVYRAWAALRERVETPAEASTAADVRDAAVAAGLPERPASALTDLFCAVRYGDADATAERERRARSLASDLSLSLGSADGGGAS</sequence>
<feature type="compositionally biased region" description="Low complexity" evidence="1">
    <location>
        <begin position="208"/>
        <end position="219"/>
    </location>
</feature>
<keyword evidence="2" id="KW-1133">Transmembrane helix</keyword>
<name>A0AA41G4Y3_9EURY</name>
<organism evidence="4 5">
    <name type="scientific">Haloarcula salina</name>
    <dbReference type="NCBI Taxonomy" id="1429914"/>
    <lineage>
        <taxon>Archaea</taxon>
        <taxon>Methanobacteriati</taxon>
        <taxon>Methanobacteriota</taxon>
        <taxon>Stenosarchaea group</taxon>
        <taxon>Halobacteria</taxon>
        <taxon>Halobacteriales</taxon>
        <taxon>Haloarculaceae</taxon>
        <taxon>Haloarcula</taxon>
    </lineage>
</organism>
<evidence type="ECO:0000256" key="2">
    <source>
        <dbReference type="SAM" id="Phobius"/>
    </source>
</evidence>
<dbReference type="EMBL" id="JAHQXE010000006">
    <property type="protein sequence ID" value="MBV0903691.1"/>
    <property type="molecule type" value="Genomic_DNA"/>
</dbReference>
<dbReference type="AlphaFoldDB" id="A0AA41G4Y3"/>
<dbReference type="Proteomes" id="UP001166304">
    <property type="component" value="Unassembled WGS sequence"/>
</dbReference>
<dbReference type="RefSeq" id="WP_162414731.1">
    <property type="nucleotide sequence ID" value="NZ_JAHQXE010000006.1"/>
</dbReference>
<evidence type="ECO:0000313" key="4">
    <source>
        <dbReference type="EMBL" id="MBV0903691.1"/>
    </source>
</evidence>